<dbReference type="GO" id="GO:0005525">
    <property type="term" value="F:GTP binding"/>
    <property type="evidence" value="ECO:0007669"/>
    <property type="project" value="UniProtKB-KW"/>
</dbReference>
<feature type="binding site" evidence="4">
    <location>
        <begin position="561"/>
        <end position="564"/>
    </location>
    <ligand>
        <name>GTP</name>
        <dbReference type="ChEBI" id="CHEBI:37565"/>
    </ligand>
</feature>
<dbReference type="Gene3D" id="1.10.400.10">
    <property type="entry name" value="GI Alpha 1, domain 2-like"/>
    <property type="match status" value="1"/>
</dbReference>
<evidence type="ECO:0000256" key="3">
    <source>
        <dbReference type="ARBA" id="ARBA00023224"/>
    </source>
</evidence>
<dbReference type="GO" id="GO:0003924">
    <property type="term" value="F:GTPase activity"/>
    <property type="evidence" value="ECO:0007669"/>
    <property type="project" value="InterPro"/>
</dbReference>
<dbReference type="EMBL" id="JAVXUO010000099">
    <property type="protein sequence ID" value="KAK2995463.1"/>
    <property type="molecule type" value="Genomic_DNA"/>
</dbReference>
<evidence type="ECO:0000313" key="8">
    <source>
        <dbReference type="Proteomes" id="UP001187471"/>
    </source>
</evidence>
<dbReference type="FunFam" id="3.40.50.300:FF:000720">
    <property type="entry name" value="Guanine nucleotide-binding protein G(k) subunit alpha"/>
    <property type="match status" value="1"/>
</dbReference>
<dbReference type="SMART" id="SM00275">
    <property type="entry name" value="G_alpha"/>
    <property type="match status" value="1"/>
</dbReference>
<dbReference type="Gene3D" id="3.40.50.300">
    <property type="entry name" value="P-loop containing nucleotide triphosphate hydrolases"/>
    <property type="match status" value="1"/>
</dbReference>
<dbReference type="SUPFAM" id="SSF47895">
    <property type="entry name" value="Transducin (alpha subunit), insertion domain"/>
    <property type="match status" value="1"/>
</dbReference>
<keyword evidence="8" id="KW-1185">Reference proteome</keyword>
<comment type="caution">
    <text evidence="7">The sequence shown here is derived from an EMBL/GenBank/DDBJ whole genome shotgun (WGS) entry which is preliminary data.</text>
</comment>
<reference evidence="7" key="1">
    <citation type="submission" date="2022-12" db="EMBL/GenBank/DDBJ databases">
        <title>Draft genome assemblies for two species of Escallonia (Escalloniales).</title>
        <authorList>
            <person name="Chanderbali A."/>
            <person name="Dervinis C."/>
            <person name="Anghel I."/>
            <person name="Soltis D."/>
            <person name="Soltis P."/>
            <person name="Zapata F."/>
        </authorList>
    </citation>
    <scope>NUCLEOTIDE SEQUENCE</scope>
    <source>
        <strain evidence="7">UCBG92.1500</strain>
        <tissue evidence="7">Leaf</tissue>
    </source>
</reference>
<keyword evidence="2 4" id="KW-0342">GTP-binding</keyword>
<dbReference type="GO" id="GO:0001664">
    <property type="term" value="F:G protein-coupled receptor binding"/>
    <property type="evidence" value="ECO:0007669"/>
    <property type="project" value="TreeGrafter"/>
</dbReference>
<accession>A0AA88RSU5</accession>
<evidence type="ECO:0000256" key="6">
    <source>
        <dbReference type="SAM" id="MobiDB-lite"/>
    </source>
</evidence>
<dbReference type="InterPro" id="IPR027417">
    <property type="entry name" value="P-loop_NTPase"/>
</dbReference>
<evidence type="ECO:0000256" key="1">
    <source>
        <dbReference type="ARBA" id="ARBA00022741"/>
    </source>
</evidence>
<dbReference type="InterPro" id="IPR011025">
    <property type="entry name" value="GproteinA_insert"/>
</dbReference>
<dbReference type="FunFam" id="1.10.400.10:FF:000013">
    <property type="entry name" value="Extra-large guanine nucleotide-binding protein 2"/>
    <property type="match status" value="1"/>
</dbReference>
<feature type="region of interest" description="Disordered" evidence="6">
    <location>
        <begin position="653"/>
        <end position="679"/>
    </location>
</feature>
<evidence type="ECO:0000256" key="2">
    <source>
        <dbReference type="ARBA" id="ARBA00023134"/>
    </source>
</evidence>
<keyword evidence="5" id="KW-0479">Metal-binding</keyword>
<dbReference type="GO" id="GO:0007188">
    <property type="term" value="P:adenylate cyclase-modulating G protein-coupled receptor signaling pathway"/>
    <property type="evidence" value="ECO:0007669"/>
    <property type="project" value="TreeGrafter"/>
</dbReference>
<dbReference type="Proteomes" id="UP001187471">
    <property type="component" value="Unassembled WGS sequence"/>
</dbReference>
<dbReference type="Pfam" id="PF00503">
    <property type="entry name" value="G-alpha"/>
    <property type="match status" value="1"/>
</dbReference>
<dbReference type="InterPro" id="IPR001019">
    <property type="entry name" value="Gprotein_alpha_su"/>
</dbReference>
<proteinExistence type="predicted"/>
<keyword evidence="5" id="KW-0460">Magnesium</keyword>
<keyword evidence="1 4" id="KW-0547">Nucleotide-binding</keyword>
<dbReference type="PROSITE" id="PS51882">
    <property type="entry name" value="G_ALPHA"/>
    <property type="match status" value="1"/>
</dbReference>
<evidence type="ECO:0008006" key="9">
    <source>
        <dbReference type="Google" id="ProtNLM"/>
    </source>
</evidence>
<dbReference type="GO" id="GO:0005834">
    <property type="term" value="C:heterotrimeric G-protein complex"/>
    <property type="evidence" value="ECO:0007669"/>
    <property type="project" value="TreeGrafter"/>
</dbReference>
<dbReference type="GO" id="GO:0046872">
    <property type="term" value="F:metal ion binding"/>
    <property type="evidence" value="ECO:0007669"/>
    <property type="project" value="UniProtKB-KW"/>
</dbReference>
<organism evidence="7 8">
    <name type="scientific">Escallonia rubra</name>
    <dbReference type="NCBI Taxonomy" id="112253"/>
    <lineage>
        <taxon>Eukaryota</taxon>
        <taxon>Viridiplantae</taxon>
        <taxon>Streptophyta</taxon>
        <taxon>Embryophyta</taxon>
        <taxon>Tracheophyta</taxon>
        <taxon>Spermatophyta</taxon>
        <taxon>Magnoliopsida</taxon>
        <taxon>eudicotyledons</taxon>
        <taxon>Gunneridae</taxon>
        <taxon>Pentapetalae</taxon>
        <taxon>asterids</taxon>
        <taxon>campanulids</taxon>
        <taxon>Escalloniales</taxon>
        <taxon>Escalloniaceae</taxon>
        <taxon>Escallonia</taxon>
    </lineage>
</organism>
<dbReference type="PRINTS" id="PR00318">
    <property type="entry name" value="GPROTEINA"/>
</dbReference>
<dbReference type="AlphaFoldDB" id="A0AA88RSU5"/>
<evidence type="ECO:0000256" key="4">
    <source>
        <dbReference type="PIRSR" id="PIRSR601019-1"/>
    </source>
</evidence>
<dbReference type="SUPFAM" id="SSF52540">
    <property type="entry name" value="P-loop containing nucleoside triphosphate hydrolases"/>
    <property type="match status" value="1"/>
</dbReference>
<dbReference type="PANTHER" id="PTHR10218">
    <property type="entry name" value="GTP-BINDING PROTEIN ALPHA SUBUNIT"/>
    <property type="match status" value="1"/>
</dbReference>
<sequence>MLLNDFLLFSEVKFLYGNKFTAEELQNIKLMIQSNIYRYLSVLLEGREHFEEQAMEKTTSLLDDKEYTTVAAALVCGSCYRRHPDGWNLRGRASLDFLASVRSEVAFPVLLDPLFIARLNVQYFQMLHCSSGGGCYWFLAVAIVADGCLVLDLSLRLFIGFKGFGLVTPLAVSDHEWFLMAIGIMGKKAQLVVVLNLHTGGISFVGPTEAAEVVEKGRIAELEVGDVVLVVKDDRRAAGIDGGAENPEVGKVLKWLRKTPVRFGGVKGVEVQFAGIGISQLARSHEWHKTVAAKMPRSGRARDQPAKTGANIDLPERYSARSFQVSNGQVRTSNKELLINRGEYVKSQGEIGSDRSIYSINQRFRHFSDWLLDIMAKGDLDAFFPAATREYAPVVDEIWKDPAIQETYKRREDLQFLPDVAKYFLDRVVEVSSNEYAPSEKDILYAEGVTPSNGLASIEFSFDDHSPMSEIYNETFECQPPLTKYQLIRLSSKGLRDGCKWLEMFEDARAVVFCISLSDYDQVWSHSTGSLQNKLLASRDLFEGIVRHPCFADNPFVLLLNKYDAFEDKINQVPLTVCEWFSGFRPLKPHHNSQSLANQAYYYVAVKFKELYASITGRKLFAWPTRGRDRTSVDEAFKYIREVLKWDEEKDEDLYGMNGDDSFYDTEMSSSPSPYLRQE</sequence>
<keyword evidence="3" id="KW-0807">Transducer</keyword>
<protein>
    <recommendedName>
        <fullName evidence="9">Extra-large guanine nucleotide-binding protein 3</fullName>
    </recommendedName>
</protein>
<feature type="binding site" evidence="5">
    <location>
        <position position="452"/>
    </location>
    <ligand>
        <name>Mg(2+)</name>
        <dbReference type="ChEBI" id="CHEBI:18420"/>
    </ligand>
</feature>
<dbReference type="PANTHER" id="PTHR10218:SF317">
    <property type="entry name" value="EXTRA-LARGE GUANINE NUCLEOTIDE-BINDING PROTEIN 3-LIKE"/>
    <property type="match status" value="1"/>
</dbReference>
<name>A0AA88RSU5_9ASTE</name>
<gene>
    <name evidence="7" type="ORF">RJ640_005397</name>
</gene>
<evidence type="ECO:0000313" key="7">
    <source>
        <dbReference type="EMBL" id="KAK2995463.1"/>
    </source>
</evidence>
<evidence type="ECO:0000256" key="5">
    <source>
        <dbReference type="PIRSR" id="PIRSR601019-2"/>
    </source>
</evidence>
<dbReference type="GO" id="GO:0005737">
    <property type="term" value="C:cytoplasm"/>
    <property type="evidence" value="ECO:0007669"/>
    <property type="project" value="TreeGrafter"/>
</dbReference>
<dbReference type="GO" id="GO:0031683">
    <property type="term" value="F:G-protein beta/gamma-subunit complex binding"/>
    <property type="evidence" value="ECO:0007669"/>
    <property type="project" value="InterPro"/>
</dbReference>